<accession>A0A9P4GZG3</accession>
<protein>
    <submittedName>
        <fullName evidence="1">Uncharacterized protein</fullName>
    </submittedName>
</protein>
<evidence type="ECO:0000313" key="1">
    <source>
        <dbReference type="EMBL" id="KAF2024519.1"/>
    </source>
</evidence>
<dbReference type="Proteomes" id="UP000799777">
    <property type="component" value="Unassembled WGS sequence"/>
</dbReference>
<reference evidence="1" key="1">
    <citation type="journal article" date="2020" name="Stud. Mycol.">
        <title>101 Dothideomycetes genomes: a test case for predicting lifestyles and emergence of pathogens.</title>
        <authorList>
            <person name="Haridas S."/>
            <person name="Albert R."/>
            <person name="Binder M."/>
            <person name="Bloem J."/>
            <person name="Labutti K."/>
            <person name="Salamov A."/>
            <person name="Andreopoulos B."/>
            <person name="Baker S."/>
            <person name="Barry K."/>
            <person name="Bills G."/>
            <person name="Bluhm B."/>
            <person name="Cannon C."/>
            <person name="Castanera R."/>
            <person name="Culley D."/>
            <person name="Daum C."/>
            <person name="Ezra D."/>
            <person name="Gonzalez J."/>
            <person name="Henrissat B."/>
            <person name="Kuo A."/>
            <person name="Liang C."/>
            <person name="Lipzen A."/>
            <person name="Lutzoni F."/>
            <person name="Magnuson J."/>
            <person name="Mondo S."/>
            <person name="Nolan M."/>
            <person name="Ohm R."/>
            <person name="Pangilinan J."/>
            <person name="Park H.-J."/>
            <person name="Ramirez L."/>
            <person name="Alfaro M."/>
            <person name="Sun H."/>
            <person name="Tritt A."/>
            <person name="Yoshinaga Y."/>
            <person name="Zwiers L.-H."/>
            <person name="Turgeon B."/>
            <person name="Goodwin S."/>
            <person name="Spatafora J."/>
            <person name="Crous P."/>
            <person name="Grigoriev I."/>
        </authorList>
    </citation>
    <scope>NUCLEOTIDE SEQUENCE</scope>
    <source>
        <strain evidence="1">CBS 110217</strain>
    </source>
</reference>
<comment type="caution">
    <text evidence="1">The sequence shown here is derived from an EMBL/GenBank/DDBJ whole genome shotgun (WGS) entry which is preliminary data.</text>
</comment>
<name>A0A9P4GZG3_9PLEO</name>
<gene>
    <name evidence="1" type="ORF">EK21DRAFT_94041</name>
</gene>
<dbReference type="EMBL" id="ML978293">
    <property type="protein sequence ID" value="KAF2024519.1"/>
    <property type="molecule type" value="Genomic_DNA"/>
</dbReference>
<proteinExistence type="predicted"/>
<sequence>MRRLRAYGGVACCRPVAFGCWSSFTFTQLMTRRTAPCYHDELPNLFRDHKLLMCWSGFLRQQMTPTVMTAFRFLDLPAGNRAKHQSLDQATVAVHPNDLSTFLNTFYEPEIVRDHGPRQLDVHLPDTYDETDPINIIPLLRIHKSVSGFVCRFYIKYEDVDERGGSCFEKGYYHKANALFKCGDQRWLELLGSESISKLDVSYAVTDGDMDLGVELAEGYMLGT</sequence>
<dbReference type="AlphaFoldDB" id="A0A9P4GZG3"/>
<evidence type="ECO:0000313" key="2">
    <source>
        <dbReference type="Proteomes" id="UP000799777"/>
    </source>
</evidence>
<keyword evidence="2" id="KW-1185">Reference proteome</keyword>
<organism evidence="1 2">
    <name type="scientific">Setomelanomma holmii</name>
    <dbReference type="NCBI Taxonomy" id="210430"/>
    <lineage>
        <taxon>Eukaryota</taxon>
        <taxon>Fungi</taxon>
        <taxon>Dikarya</taxon>
        <taxon>Ascomycota</taxon>
        <taxon>Pezizomycotina</taxon>
        <taxon>Dothideomycetes</taxon>
        <taxon>Pleosporomycetidae</taxon>
        <taxon>Pleosporales</taxon>
        <taxon>Pleosporineae</taxon>
        <taxon>Phaeosphaeriaceae</taxon>
        <taxon>Setomelanomma</taxon>
    </lineage>
</organism>